<organism evidence="2 3">
    <name type="scientific">Micropruina glycogenica</name>
    <dbReference type="NCBI Taxonomy" id="75385"/>
    <lineage>
        <taxon>Bacteria</taxon>
        <taxon>Bacillati</taxon>
        <taxon>Actinomycetota</taxon>
        <taxon>Actinomycetes</taxon>
        <taxon>Propionibacteriales</taxon>
        <taxon>Nocardioidaceae</taxon>
        <taxon>Micropruina</taxon>
    </lineage>
</organism>
<feature type="transmembrane region" description="Helical" evidence="1">
    <location>
        <begin position="241"/>
        <end position="259"/>
    </location>
</feature>
<dbReference type="OrthoDB" id="9890643at2"/>
<feature type="transmembrane region" description="Helical" evidence="1">
    <location>
        <begin position="366"/>
        <end position="390"/>
    </location>
</feature>
<gene>
    <name evidence="2" type="ORF">MPLG2_3116</name>
</gene>
<dbReference type="AlphaFoldDB" id="A0A2N9JK45"/>
<feature type="transmembrane region" description="Helical" evidence="1">
    <location>
        <begin position="431"/>
        <end position="448"/>
    </location>
</feature>
<keyword evidence="1" id="KW-0472">Membrane</keyword>
<feature type="transmembrane region" description="Helical" evidence="1">
    <location>
        <begin position="41"/>
        <end position="64"/>
    </location>
</feature>
<keyword evidence="3" id="KW-1185">Reference proteome</keyword>
<feature type="transmembrane region" description="Helical" evidence="1">
    <location>
        <begin position="299"/>
        <end position="319"/>
    </location>
</feature>
<dbReference type="KEGG" id="mgg:MPLG2_3116"/>
<dbReference type="Proteomes" id="UP000238164">
    <property type="component" value="Chromosome 1"/>
</dbReference>
<accession>A0A2N9JK45</accession>
<keyword evidence="1" id="KW-0812">Transmembrane</keyword>
<feature type="transmembrane region" description="Helical" evidence="1">
    <location>
        <begin position="396"/>
        <end position="419"/>
    </location>
</feature>
<feature type="transmembrane region" description="Helical" evidence="1">
    <location>
        <begin position="454"/>
        <end position="475"/>
    </location>
</feature>
<dbReference type="RefSeq" id="WP_105186716.1">
    <property type="nucleotide sequence ID" value="NZ_LT985188.1"/>
</dbReference>
<evidence type="ECO:0000313" key="3">
    <source>
        <dbReference type="Proteomes" id="UP000238164"/>
    </source>
</evidence>
<feature type="transmembrane region" description="Helical" evidence="1">
    <location>
        <begin position="128"/>
        <end position="148"/>
    </location>
</feature>
<dbReference type="EMBL" id="LT985188">
    <property type="protein sequence ID" value="SPD88146.1"/>
    <property type="molecule type" value="Genomic_DNA"/>
</dbReference>
<feature type="transmembrane region" description="Helical" evidence="1">
    <location>
        <begin position="325"/>
        <end position="345"/>
    </location>
</feature>
<feature type="transmembrane region" description="Helical" evidence="1">
    <location>
        <begin position="76"/>
        <end position="98"/>
    </location>
</feature>
<keyword evidence="1" id="KW-1133">Transmembrane helix</keyword>
<reference evidence="2 3" key="1">
    <citation type="submission" date="2018-02" db="EMBL/GenBank/DDBJ databases">
        <authorList>
            <person name="Cohen D.B."/>
            <person name="Kent A.D."/>
        </authorList>
    </citation>
    <scope>NUCLEOTIDE SEQUENCE [LARGE SCALE GENOMIC DNA]</scope>
    <source>
        <strain evidence="2">1</strain>
    </source>
</reference>
<sequence length="482" mass="49978">MQVTKANEGRHRHRATAVLFVAAWRSWFNQIARALGARWKAALLLAALLALVIVAVVWSAASVLDSIGGVQLLHEAPAVVVGAVSCLAALGTILAALYTPDRNTLTAHLSPLPIEPAALRRAARTQELLVGLVLAVTLTAPILSQAALSGPPEAAVRGVALLLGLIAVAENLTLVATRLVGLALAAGRIEPSVARALAALAVLAAFAWMFLASLPINFNEPHGPAVWSAAGLVWALDGPQGWVLVGALGAVSGGLWLALGRVDDIEPGRGRDRRVSARRAGAGMVSLERRQWLRFGPNLVMLIFLNGVAVLALAGTGASGNDPLGTAYLILPMLSAVGVGAFGPTRRVLWLYRMTGRPLAWVVPKMLAVCSVWAVVVVGYGAALALLGQWTWHDLAWMLPISLAELLVAMAVGVLLPVTADQSISGSISEAAALVSVIVLAAGFQSALAGVDSLWWALALQVAAIGLAALGYGLVSVRAALR</sequence>
<feature type="transmembrane region" description="Helical" evidence="1">
    <location>
        <begin position="160"/>
        <end position="185"/>
    </location>
</feature>
<evidence type="ECO:0000313" key="2">
    <source>
        <dbReference type="EMBL" id="SPD88146.1"/>
    </source>
</evidence>
<proteinExistence type="predicted"/>
<protein>
    <submittedName>
        <fullName evidence="2">Uncharacterized protein</fullName>
    </submittedName>
</protein>
<name>A0A2N9JK45_9ACTN</name>
<feature type="transmembrane region" description="Helical" evidence="1">
    <location>
        <begin position="197"/>
        <end position="218"/>
    </location>
</feature>
<evidence type="ECO:0000256" key="1">
    <source>
        <dbReference type="SAM" id="Phobius"/>
    </source>
</evidence>